<dbReference type="InterPro" id="IPR003439">
    <property type="entry name" value="ABC_transporter-like_ATP-bd"/>
</dbReference>
<dbReference type="PANTHER" id="PTHR42794">
    <property type="entry name" value="HEMIN IMPORT ATP-BINDING PROTEIN HMUV"/>
    <property type="match status" value="1"/>
</dbReference>
<dbReference type="SMART" id="SM00382">
    <property type="entry name" value="AAA"/>
    <property type="match status" value="1"/>
</dbReference>
<dbReference type="CDD" id="cd03214">
    <property type="entry name" value="ABC_Iron-Siderophores_B12_Hemin"/>
    <property type="match status" value="1"/>
</dbReference>
<protein>
    <submittedName>
        <fullName evidence="4">ABC transporter ATP-binding protein</fullName>
    </submittedName>
</protein>
<organism evidence="4 5">
    <name type="scientific">Enemella evansiae</name>
    <dbReference type="NCBI Taxonomy" id="2016499"/>
    <lineage>
        <taxon>Bacteria</taxon>
        <taxon>Bacillati</taxon>
        <taxon>Actinomycetota</taxon>
        <taxon>Actinomycetes</taxon>
        <taxon>Propionibacteriales</taxon>
        <taxon>Propionibacteriaceae</taxon>
        <taxon>Enemella</taxon>
    </lineage>
</organism>
<dbReference type="Proteomes" id="UP000215896">
    <property type="component" value="Unassembled WGS sequence"/>
</dbReference>
<proteinExistence type="predicted"/>
<dbReference type="PANTHER" id="PTHR42794:SF2">
    <property type="entry name" value="ABC TRANSPORTER ATP-BINDING PROTEIN"/>
    <property type="match status" value="1"/>
</dbReference>
<dbReference type="AlphaFoldDB" id="A0A255GP22"/>
<evidence type="ECO:0000259" key="3">
    <source>
        <dbReference type="PROSITE" id="PS50893"/>
    </source>
</evidence>
<evidence type="ECO:0000256" key="1">
    <source>
        <dbReference type="ARBA" id="ARBA00022741"/>
    </source>
</evidence>
<feature type="domain" description="ABC transporter" evidence="3">
    <location>
        <begin position="4"/>
        <end position="236"/>
    </location>
</feature>
<accession>A0A255GP22</accession>
<keyword evidence="5" id="KW-1185">Reference proteome</keyword>
<sequence length="257" mass="27002">MTTVSFDRIDAARGHRPVLREVSWQVDSGGFGAVVGLNGSGKSTLLGTLYGVISPTAGRALLGDTPITALSPRARARRVGVLTQNHAAGAGLTAAELITLGRAAHLGTFGRLTEPDRTAVHRAAERAECLALLDRPLVTLSGGERQRVLLARALAAEPEVLVLDEPTNHLDPRHQLLVLDLARASGCTVLAALHSLDLAAAYADTVLVLDAGRAVRVGPPAAALTPDSVREVFGVHASHVPDPDTDRTRILVRRVAH</sequence>
<evidence type="ECO:0000313" key="4">
    <source>
        <dbReference type="EMBL" id="OYO17565.1"/>
    </source>
</evidence>
<evidence type="ECO:0000256" key="2">
    <source>
        <dbReference type="ARBA" id="ARBA00022840"/>
    </source>
</evidence>
<keyword evidence="1" id="KW-0547">Nucleotide-binding</keyword>
<dbReference type="PROSITE" id="PS50893">
    <property type="entry name" value="ABC_TRANSPORTER_2"/>
    <property type="match status" value="1"/>
</dbReference>
<dbReference type="EMBL" id="NMVO01000001">
    <property type="protein sequence ID" value="OYO17565.1"/>
    <property type="molecule type" value="Genomic_DNA"/>
</dbReference>
<keyword evidence="2 4" id="KW-0067">ATP-binding</keyword>
<gene>
    <name evidence="4" type="ORF">CGZ94_01290</name>
</gene>
<name>A0A255GP22_9ACTN</name>
<evidence type="ECO:0000313" key="5">
    <source>
        <dbReference type="Proteomes" id="UP000215896"/>
    </source>
</evidence>
<comment type="caution">
    <text evidence="4">The sequence shown here is derived from an EMBL/GenBank/DDBJ whole genome shotgun (WGS) entry which is preliminary data.</text>
</comment>
<dbReference type="Gene3D" id="3.40.50.300">
    <property type="entry name" value="P-loop containing nucleotide triphosphate hydrolases"/>
    <property type="match status" value="1"/>
</dbReference>
<dbReference type="InterPro" id="IPR017871">
    <property type="entry name" value="ABC_transporter-like_CS"/>
</dbReference>
<dbReference type="PROSITE" id="PS00211">
    <property type="entry name" value="ABC_TRANSPORTER_1"/>
    <property type="match status" value="1"/>
</dbReference>
<dbReference type="OrthoDB" id="5296765at2"/>
<dbReference type="SUPFAM" id="SSF52540">
    <property type="entry name" value="P-loop containing nucleoside triphosphate hydrolases"/>
    <property type="match status" value="1"/>
</dbReference>
<dbReference type="InterPro" id="IPR003593">
    <property type="entry name" value="AAA+_ATPase"/>
</dbReference>
<dbReference type="InterPro" id="IPR027417">
    <property type="entry name" value="P-loop_NTPase"/>
</dbReference>
<dbReference type="GO" id="GO:0016887">
    <property type="term" value="F:ATP hydrolysis activity"/>
    <property type="evidence" value="ECO:0007669"/>
    <property type="project" value="InterPro"/>
</dbReference>
<dbReference type="Pfam" id="PF00005">
    <property type="entry name" value="ABC_tran"/>
    <property type="match status" value="1"/>
</dbReference>
<dbReference type="RefSeq" id="WP_094404393.1">
    <property type="nucleotide sequence ID" value="NZ_NMVO01000001.1"/>
</dbReference>
<reference evidence="4 5" key="1">
    <citation type="submission" date="2017-07" db="EMBL/GenBank/DDBJ databases">
        <title>Draft whole genome sequences of clinical Proprionibacteriaceae strains.</title>
        <authorList>
            <person name="Bernier A.-M."/>
            <person name="Bernard K."/>
            <person name="Domingo M.-C."/>
        </authorList>
    </citation>
    <scope>NUCLEOTIDE SEQUENCE [LARGE SCALE GENOMIC DNA]</scope>
    <source>
        <strain evidence="4 5">NML 030167</strain>
    </source>
</reference>
<dbReference type="GO" id="GO:0005524">
    <property type="term" value="F:ATP binding"/>
    <property type="evidence" value="ECO:0007669"/>
    <property type="project" value="UniProtKB-KW"/>
</dbReference>